<dbReference type="PANTHER" id="PTHR43644:SF1">
    <property type="entry name" value="NAD(P)H-FLAVIN REDUCTASE"/>
    <property type="match status" value="1"/>
</dbReference>
<feature type="domain" description="FAD-binding FR-type" evidence="7">
    <location>
        <begin position="127"/>
        <end position="229"/>
    </location>
</feature>
<organism evidence="8">
    <name type="scientific">marine sediment metagenome</name>
    <dbReference type="NCBI Taxonomy" id="412755"/>
    <lineage>
        <taxon>unclassified sequences</taxon>
        <taxon>metagenomes</taxon>
        <taxon>ecological metagenomes</taxon>
    </lineage>
</organism>
<evidence type="ECO:0000256" key="5">
    <source>
        <dbReference type="SAM" id="Phobius"/>
    </source>
</evidence>
<evidence type="ECO:0000259" key="6">
    <source>
        <dbReference type="PROSITE" id="PS51085"/>
    </source>
</evidence>
<keyword evidence="2" id="KW-0285">Flavoprotein</keyword>
<dbReference type="Pfam" id="PF00175">
    <property type="entry name" value="NAD_binding_1"/>
    <property type="match status" value="1"/>
</dbReference>
<comment type="caution">
    <text evidence="8">The sequence shown here is derived from an EMBL/GenBank/DDBJ whole genome shotgun (WGS) entry which is preliminary data.</text>
</comment>
<gene>
    <name evidence="8" type="ORF">LCGC14_1355620</name>
</gene>
<keyword evidence="3" id="KW-0274">FAD</keyword>
<dbReference type="InterPro" id="IPR036010">
    <property type="entry name" value="2Fe-2S_ferredoxin-like_sf"/>
</dbReference>
<dbReference type="Gene3D" id="3.40.50.80">
    <property type="entry name" value="Nucleotide-binding domain of ferredoxin-NADP reductase (FNR) module"/>
    <property type="match status" value="1"/>
</dbReference>
<dbReference type="InterPro" id="IPR039261">
    <property type="entry name" value="FNR_nucleotide-bd"/>
</dbReference>
<keyword evidence="5" id="KW-0472">Membrane</keyword>
<keyword evidence="5" id="KW-0812">Transmembrane</keyword>
<protein>
    <recommendedName>
        <fullName evidence="9">FAD-binding FR-type domain-containing protein</fullName>
    </recommendedName>
</protein>
<dbReference type="Pfam" id="PF00970">
    <property type="entry name" value="FAD_binding_6"/>
    <property type="match status" value="1"/>
</dbReference>
<dbReference type="GO" id="GO:0051536">
    <property type="term" value="F:iron-sulfur cluster binding"/>
    <property type="evidence" value="ECO:0007669"/>
    <property type="project" value="InterPro"/>
</dbReference>
<evidence type="ECO:0000256" key="4">
    <source>
        <dbReference type="ARBA" id="ARBA00023004"/>
    </source>
</evidence>
<dbReference type="InterPro" id="IPR001041">
    <property type="entry name" value="2Fe-2S_ferredoxin-type"/>
</dbReference>
<dbReference type="PROSITE" id="PS51384">
    <property type="entry name" value="FAD_FR"/>
    <property type="match status" value="1"/>
</dbReference>
<feature type="transmembrane region" description="Helical" evidence="5">
    <location>
        <begin position="6"/>
        <end position="28"/>
    </location>
</feature>
<dbReference type="PRINTS" id="PR00371">
    <property type="entry name" value="FPNCR"/>
</dbReference>
<dbReference type="InterPro" id="IPR008333">
    <property type="entry name" value="Cbr1-like_FAD-bd_dom"/>
</dbReference>
<name>A0A0F9K9K2_9ZZZZ</name>
<dbReference type="CDD" id="cd00207">
    <property type="entry name" value="fer2"/>
    <property type="match status" value="1"/>
</dbReference>
<dbReference type="InterPro" id="IPR001709">
    <property type="entry name" value="Flavoprot_Pyr_Nucl_cyt_Rdtase"/>
</dbReference>
<dbReference type="GO" id="GO:0016491">
    <property type="term" value="F:oxidoreductase activity"/>
    <property type="evidence" value="ECO:0007669"/>
    <property type="project" value="InterPro"/>
</dbReference>
<dbReference type="Gene3D" id="2.40.30.10">
    <property type="entry name" value="Translation factors"/>
    <property type="match status" value="2"/>
</dbReference>
<dbReference type="InterPro" id="IPR017938">
    <property type="entry name" value="Riboflavin_synthase-like_b-brl"/>
</dbReference>
<accession>A0A0F9K9K2</accession>
<feature type="domain" description="2Fe-2S ferredoxin-type" evidence="6">
    <location>
        <begin position="34"/>
        <end position="124"/>
    </location>
</feature>
<dbReference type="SUPFAM" id="SSF54292">
    <property type="entry name" value="2Fe-2S ferredoxin-like"/>
    <property type="match status" value="1"/>
</dbReference>
<proteinExistence type="predicted"/>
<dbReference type="Gene3D" id="3.10.20.30">
    <property type="match status" value="1"/>
</dbReference>
<dbReference type="PROSITE" id="PS51085">
    <property type="entry name" value="2FE2S_FER_2"/>
    <property type="match status" value="1"/>
</dbReference>
<evidence type="ECO:0000256" key="2">
    <source>
        <dbReference type="ARBA" id="ARBA00022630"/>
    </source>
</evidence>
<dbReference type="EMBL" id="LAZR01008421">
    <property type="protein sequence ID" value="KKM78869.1"/>
    <property type="molecule type" value="Genomic_DNA"/>
</dbReference>
<dbReference type="AlphaFoldDB" id="A0A0F9K9K2"/>
<reference evidence="8" key="1">
    <citation type="journal article" date="2015" name="Nature">
        <title>Complex archaea that bridge the gap between prokaryotes and eukaryotes.</title>
        <authorList>
            <person name="Spang A."/>
            <person name="Saw J.H."/>
            <person name="Jorgensen S.L."/>
            <person name="Zaremba-Niedzwiedzka K."/>
            <person name="Martijn J."/>
            <person name="Lind A.E."/>
            <person name="van Eijk R."/>
            <person name="Schleper C."/>
            <person name="Guy L."/>
            <person name="Ettema T.J."/>
        </authorList>
    </citation>
    <scope>NUCLEOTIDE SEQUENCE</scope>
</reference>
<evidence type="ECO:0000256" key="1">
    <source>
        <dbReference type="ARBA" id="ARBA00022448"/>
    </source>
</evidence>
<evidence type="ECO:0000256" key="3">
    <source>
        <dbReference type="ARBA" id="ARBA00022827"/>
    </source>
</evidence>
<dbReference type="InterPro" id="IPR001433">
    <property type="entry name" value="OxRdtase_FAD/NAD-bd"/>
</dbReference>
<dbReference type="InterPro" id="IPR017927">
    <property type="entry name" value="FAD-bd_FR_type"/>
</dbReference>
<dbReference type="Pfam" id="PF00111">
    <property type="entry name" value="Fer2"/>
    <property type="match status" value="1"/>
</dbReference>
<dbReference type="PANTHER" id="PTHR43644">
    <property type="entry name" value="NA(+)-TRANSLOCATING NADH-QUINONE REDUCTASE SUBUNIT"/>
    <property type="match status" value="1"/>
</dbReference>
<dbReference type="InterPro" id="IPR012675">
    <property type="entry name" value="Beta-grasp_dom_sf"/>
</dbReference>
<keyword evidence="5" id="KW-1133">Transmembrane helix</keyword>
<sequence length="360" mass="40216">MEFLNPVIVLNLVVGAIGILLVIIDRFLGQYGECRITINDNKEILMKGGNSLLASLVDNEVFIPSACGGRGTCGYCRVRILEGGGPVLPTEEPLLTREQLINQYRLACQVKVRQSLKIEIPEEWLALQKYRAEVISVKPLPRTIKELVLKLIEPSIIKFKPGQYVQIKIPTDKGFEYRAYSIASETKYKDRILLNVRLVSGGIGSTYLHSLKGGDELEFVGPYGGFVVKDTDKDIVCLAGGVGLAPIRSIIFSLLDEGSKRKITLFYGARLKGDLYYYEEFKKLEKDHKNFRFIPAPDTPEPGWEGDVGLITDVMERYLGKDDADRTEAYLCGPPPMMDAAIKILSNLGLAKEDILYDKF</sequence>
<evidence type="ECO:0000259" key="7">
    <source>
        <dbReference type="PROSITE" id="PS51384"/>
    </source>
</evidence>
<dbReference type="PRINTS" id="PR00410">
    <property type="entry name" value="PHEHYDRXLASE"/>
</dbReference>
<dbReference type="SUPFAM" id="SSF63380">
    <property type="entry name" value="Riboflavin synthase domain-like"/>
    <property type="match status" value="1"/>
</dbReference>
<keyword evidence="4" id="KW-0408">Iron</keyword>
<evidence type="ECO:0008006" key="9">
    <source>
        <dbReference type="Google" id="ProtNLM"/>
    </source>
</evidence>
<dbReference type="SUPFAM" id="SSF52343">
    <property type="entry name" value="Ferredoxin reductase-like, C-terminal NADP-linked domain"/>
    <property type="match status" value="1"/>
</dbReference>
<keyword evidence="1" id="KW-0813">Transport</keyword>
<evidence type="ECO:0000313" key="8">
    <source>
        <dbReference type="EMBL" id="KKM78869.1"/>
    </source>
</evidence>